<sequence length="221" mass="25476">MSQENLVENVEIEPIEDEEEEPDDDYVDELEQDPNFDGFDDAVNNVVPADDTTETIVHWLRNDTNASRRQESVNELIRRLDEDGYQENLANEIIIYIMERPCSIPELARRCSHARDVMKRWPNSGALVLNVINAVLSADESLTEIPSRNLADFIHCCLDKKAFNGRDLLISPTEPHGTSLKDHHAGQLRIRIYPNVDQRESLLDRCCRILSFLFCCNFQYI</sequence>
<reference evidence="3" key="2">
    <citation type="submission" date="2020-10" db="UniProtKB">
        <authorList>
            <consortium name="WormBaseParasite"/>
        </authorList>
    </citation>
    <scope>IDENTIFICATION</scope>
</reference>
<reference evidence="2" key="1">
    <citation type="journal article" date="2013" name="Genetics">
        <title>The draft genome and transcriptome of Panagrellus redivivus are shaped by the harsh demands of a free-living lifestyle.</title>
        <authorList>
            <person name="Srinivasan J."/>
            <person name="Dillman A.R."/>
            <person name="Macchietto M.G."/>
            <person name="Heikkinen L."/>
            <person name="Lakso M."/>
            <person name="Fracchia K.M."/>
            <person name="Antoshechkin I."/>
            <person name="Mortazavi A."/>
            <person name="Wong G."/>
            <person name="Sternberg P.W."/>
        </authorList>
    </citation>
    <scope>NUCLEOTIDE SEQUENCE [LARGE SCALE GENOMIC DNA]</scope>
    <source>
        <strain evidence="2">MT8872</strain>
    </source>
</reference>
<feature type="compositionally biased region" description="Acidic residues" evidence="1">
    <location>
        <begin position="10"/>
        <end position="35"/>
    </location>
</feature>
<name>A0A7E4VDV9_PANRE</name>
<dbReference type="Proteomes" id="UP000492821">
    <property type="component" value="Unassembled WGS sequence"/>
</dbReference>
<proteinExistence type="predicted"/>
<feature type="region of interest" description="Disordered" evidence="1">
    <location>
        <begin position="1"/>
        <end position="35"/>
    </location>
</feature>
<organism evidence="2 3">
    <name type="scientific">Panagrellus redivivus</name>
    <name type="common">Microworm</name>
    <dbReference type="NCBI Taxonomy" id="6233"/>
    <lineage>
        <taxon>Eukaryota</taxon>
        <taxon>Metazoa</taxon>
        <taxon>Ecdysozoa</taxon>
        <taxon>Nematoda</taxon>
        <taxon>Chromadorea</taxon>
        <taxon>Rhabditida</taxon>
        <taxon>Tylenchina</taxon>
        <taxon>Panagrolaimomorpha</taxon>
        <taxon>Panagrolaimoidea</taxon>
        <taxon>Panagrolaimidae</taxon>
        <taxon>Panagrellus</taxon>
    </lineage>
</organism>
<evidence type="ECO:0000313" key="2">
    <source>
        <dbReference type="Proteomes" id="UP000492821"/>
    </source>
</evidence>
<accession>A0A7E4VDV9</accession>
<protein>
    <submittedName>
        <fullName evidence="3">F-box domain-containing protein</fullName>
    </submittedName>
</protein>
<keyword evidence="2" id="KW-1185">Reference proteome</keyword>
<dbReference type="WBParaSite" id="Pan_g19731.t1">
    <property type="protein sequence ID" value="Pan_g19731.t1"/>
    <property type="gene ID" value="Pan_g19731"/>
</dbReference>
<dbReference type="AlphaFoldDB" id="A0A7E4VDV9"/>
<evidence type="ECO:0000313" key="3">
    <source>
        <dbReference type="WBParaSite" id="Pan_g19731.t1"/>
    </source>
</evidence>
<evidence type="ECO:0000256" key="1">
    <source>
        <dbReference type="SAM" id="MobiDB-lite"/>
    </source>
</evidence>